<name>A0AAV4PYL6_CAEEX</name>
<gene>
    <name evidence="1" type="ORF">CEXT_133421</name>
</gene>
<dbReference type="Proteomes" id="UP001054945">
    <property type="component" value="Unassembled WGS sequence"/>
</dbReference>
<protein>
    <submittedName>
        <fullName evidence="1">Uncharacterized protein</fullName>
    </submittedName>
</protein>
<sequence>MSLNVHRFNEEGLLVREIWLDCELEQIVVKRVWQGLHPEGPPDGAHVCPLWRPPLQLRHMLQGIRRQEKSLVPHAQPLKRNHTGFTRAYWVNRRI</sequence>
<reference evidence="1 2" key="1">
    <citation type="submission" date="2021-06" db="EMBL/GenBank/DDBJ databases">
        <title>Caerostris extrusa draft genome.</title>
        <authorList>
            <person name="Kono N."/>
            <person name="Arakawa K."/>
        </authorList>
    </citation>
    <scope>NUCLEOTIDE SEQUENCE [LARGE SCALE GENOMIC DNA]</scope>
</reference>
<keyword evidence="2" id="KW-1185">Reference proteome</keyword>
<comment type="caution">
    <text evidence="1">The sequence shown here is derived from an EMBL/GenBank/DDBJ whole genome shotgun (WGS) entry which is preliminary data.</text>
</comment>
<dbReference type="AlphaFoldDB" id="A0AAV4PYL6"/>
<evidence type="ECO:0000313" key="2">
    <source>
        <dbReference type="Proteomes" id="UP001054945"/>
    </source>
</evidence>
<proteinExistence type="predicted"/>
<accession>A0AAV4PYL6</accession>
<evidence type="ECO:0000313" key="1">
    <source>
        <dbReference type="EMBL" id="GIY01401.1"/>
    </source>
</evidence>
<dbReference type="EMBL" id="BPLR01005315">
    <property type="protein sequence ID" value="GIY01401.1"/>
    <property type="molecule type" value="Genomic_DNA"/>
</dbReference>
<organism evidence="1 2">
    <name type="scientific">Caerostris extrusa</name>
    <name type="common">Bark spider</name>
    <name type="synonym">Caerostris bankana</name>
    <dbReference type="NCBI Taxonomy" id="172846"/>
    <lineage>
        <taxon>Eukaryota</taxon>
        <taxon>Metazoa</taxon>
        <taxon>Ecdysozoa</taxon>
        <taxon>Arthropoda</taxon>
        <taxon>Chelicerata</taxon>
        <taxon>Arachnida</taxon>
        <taxon>Araneae</taxon>
        <taxon>Araneomorphae</taxon>
        <taxon>Entelegynae</taxon>
        <taxon>Araneoidea</taxon>
        <taxon>Araneidae</taxon>
        <taxon>Caerostris</taxon>
    </lineage>
</organism>